<feature type="signal peptide" evidence="3">
    <location>
        <begin position="1"/>
        <end position="30"/>
    </location>
</feature>
<evidence type="ECO:0000259" key="4">
    <source>
        <dbReference type="Pfam" id="PF09375"/>
    </source>
</evidence>
<feature type="chain" id="PRO_5047333856" evidence="3">
    <location>
        <begin position="31"/>
        <end position="367"/>
    </location>
</feature>
<evidence type="ECO:0000256" key="3">
    <source>
        <dbReference type="SAM" id="SignalP"/>
    </source>
</evidence>
<gene>
    <name evidence="5" type="ORF">OOZ53_14515</name>
</gene>
<name>A0ABT4VPD6_9HYPH</name>
<evidence type="ECO:0000256" key="1">
    <source>
        <dbReference type="ARBA" id="ARBA00004196"/>
    </source>
</evidence>
<reference evidence="5" key="1">
    <citation type="submission" date="2022-11" db="EMBL/GenBank/DDBJ databases">
        <title>Hoeflea poritis sp. nov., isolated from scleractinian coral Porites lutea.</title>
        <authorList>
            <person name="Zhang G."/>
            <person name="Wei Q."/>
            <person name="Cai L."/>
        </authorList>
    </citation>
    <scope>NUCLEOTIDE SEQUENCE</scope>
    <source>
        <strain evidence="5">E7-10</strain>
    </source>
</reference>
<dbReference type="CDD" id="cd14659">
    <property type="entry name" value="Imelysin-like_IPPA"/>
    <property type="match status" value="1"/>
</dbReference>
<evidence type="ECO:0000313" key="6">
    <source>
        <dbReference type="Proteomes" id="UP001148313"/>
    </source>
</evidence>
<accession>A0ABT4VPD6</accession>
<keyword evidence="6" id="KW-1185">Reference proteome</keyword>
<comment type="subcellular location">
    <subcellularLocation>
        <location evidence="1">Cell envelope</location>
    </subcellularLocation>
</comment>
<evidence type="ECO:0000313" key="5">
    <source>
        <dbReference type="EMBL" id="MDA4846574.1"/>
    </source>
</evidence>
<dbReference type="InterPro" id="IPR018976">
    <property type="entry name" value="Imelysin-like"/>
</dbReference>
<comment type="caution">
    <text evidence="5">The sequence shown here is derived from an EMBL/GenBank/DDBJ whole genome shotgun (WGS) entry which is preliminary data.</text>
</comment>
<dbReference type="RefSeq" id="WP_271090342.1">
    <property type="nucleotide sequence ID" value="NZ_JAPJZH010000008.1"/>
</dbReference>
<dbReference type="EMBL" id="JAPJZH010000008">
    <property type="protein sequence ID" value="MDA4846574.1"/>
    <property type="molecule type" value="Genomic_DNA"/>
</dbReference>
<proteinExistence type="predicted"/>
<protein>
    <submittedName>
        <fullName evidence="5">Peptidase M75, Imelysin</fullName>
    </submittedName>
</protein>
<dbReference type="InterPro" id="IPR034984">
    <property type="entry name" value="Imelysin-like_IPPA"/>
</dbReference>
<evidence type="ECO:0000256" key="2">
    <source>
        <dbReference type="ARBA" id="ARBA00022729"/>
    </source>
</evidence>
<organism evidence="5 6">
    <name type="scientific">Hoeflea poritis</name>
    <dbReference type="NCBI Taxonomy" id="2993659"/>
    <lineage>
        <taxon>Bacteria</taxon>
        <taxon>Pseudomonadati</taxon>
        <taxon>Pseudomonadota</taxon>
        <taxon>Alphaproteobacteria</taxon>
        <taxon>Hyphomicrobiales</taxon>
        <taxon>Rhizobiaceae</taxon>
        <taxon>Hoeflea</taxon>
    </lineage>
</organism>
<sequence>MSLLVSIRSLAPTIAAGILLWCVCAGPVSAAENTPVSAVHKAITGFVLPAHETLSQQASALKEQIGRLCMTPSSDALDDVRATFGDTVVAMAAVNIVRIGPVLENNRLEKLFFWPDRRGIGLRQIQAIIAKQDPTATDPARLAGKSVAVQGLTALEFVLYGDGAETLAQIPDGYRCRLALAISTNIDGIAGDLLTAWKASEGFAYAWQHPGPDNAAFRDEKEALSALVSLFSNGMEYYDTIELGSFLGVTPERDRPRRALFRRSGNTLRFLQAGLKNFRQFYEKSELASQLPDGSAWIDDAIVFGFRHGIAGIESLSGTAAELIEDPQQRSRLVFVRTVVRGLGENFGIDMTAALDLTANFSSLDGD</sequence>
<dbReference type="InterPro" id="IPR038352">
    <property type="entry name" value="Imelysin_sf"/>
</dbReference>
<feature type="domain" description="Imelysin-like" evidence="4">
    <location>
        <begin position="48"/>
        <end position="333"/>
    </location>
</feature>
<dbReference type="Pfam" id="PF09375">
    <property type="entry name" value="Peptidase_M75"/>
    <property type="match status" value="1"/>
</dbReference>
<keyword evidence="2 3" id="KW-0732">Signal</keyword>
<dbReference type="Proteomes" id="UP001148313">
    <property type="component" value="Unassembled WGS sequence"/>
</dbReference>
<dbReference type="Gene3D" id="1.20.1420.20">
    <property type="entry name" value="M75 peptidase, HXXE motif"/>
    <property type="match status" value="1"/>
</dbReference>